<dbReference type="GO" id="GO:0003964">
    <property type="term" value="F:RNA-directed DNA polymerase activity"/>
    <property type="evidence" value="ECO:0007669"/>
    <property type="project" value="UniProtKB-KW"/>
</dbReference>
<evidence type="ECO:0000259" key="2">
    <source>
        <dbReference type="PROSITE" id="PS50158"/>
    </source>
</evidence>
<dbReference type="Gene3D" id="2.40.70.10">
    <property type="entry name" value="Acid Proteases"/>
    <property type="match status" value="1"/>
</dbReference>
<dbReference type="PROSITE" id="PS50158">
    <property type="entry name" value="ZF_CCHC"/>
    <property type="match status" value="1"/>
</dbReference>
<reference evidence="3" key="1">
    <citation type="journal article" date="2019" name="Sci. Rep.">
        <title>Draft genome of Tanacetum cinerariifolium, the natural source of mosquito coil.</title>
        <authorList>
            <person name="Yamashiro T."/>
            <person name="Shiraishi A."/>
            <person name="Satake H."/>
            <person name="Nakayama K."/>
        </authorList>
    </citation>
    <scope>NUCLEOTIDE SEQUENCE</scope>
</reference>
<dbReference type="PANTHER" id="PTHR15503:SF45">
    <property type="entry name" value="RNA-DIRECTED DNA POLYMERASE HOMOLOG"/>
    <property type="match status" value="1"/>
</dbReference>
<proteinExistence type="predicted"/>
<keyword evidence="1" id="KW-0863">Zinc-finger</keyword>
<dbReference type="PANTHER" id="PTHR15503">
    <property type="entry name" value="LDOC1 RELATED"/>
    <property type="match status" value="1"/>
</dbReference>
<keyword evidence="3" id="KW-0695">RNA-directed DNA polymerase</keyword>
<keyword evidence="3" id="KW-0808">Transferase</keyword>
<dbReference type="InterPro" id="IPR001878">
    <property type="entry name" value="Znf_CCHC"/>
</dbReference>
<feature type="domain" description="CCHC-type" evidence="2">
    <location>
        <begin position="31"/>
        <end position="46"/>
    </location>
</feature>
<dbReference type="InterPro" id="IPR021109">
    <property type="entry name" value="Peptidase_aspartic_dom_sf"/>
</dbReference>
<dbReference type="GO" id="GO:0008270">
    <property type="term" value="F:zinc ion binding"/>
    <property type="evidence" value="ECO:0007669"/>
    <property type="project" value="UniProtKB-KW"/>
</dbReference>
<gene>
    <name evidence="3" type="ORF">Tci_834840</name>
</gene>
<name>A0A699QIM8_TANCI</name>
<evidence type="ECO:0000313" key="3">
    <source>
        <dbReference type="EMBL" id="GFC62870.1"/>
    </source>
</evidence>
<dbReference type="CDD" id="cd00303">
    <property type="entry name" value="retropepsin_like"/>
    <property type="match status" value="1"/>
</dbReference>
<keyword evidence="1" id="KW-0862">Zinc</keyword>
<dbReference type="InterPro" id="IPR032567">
    <property type="entry name" value="RTL1-rel"/>
</dbReference>
<dbReference type="AlphaFoldDB" id="A0A699QIM8"/>
<protein>
    <submittedName>
        <fullName evidence="3">Reverse transcriptase domain-containing protein</fullName>
    </submittedName>
</protein>
<evidence type="ECO:0000256" key="1">
    <source>
        <dbReference type="PROSITE-ProRule" id="PRU00047"/>
    </source>
</evidence>
<dbReference type="GO" id="GO:0003676">
    <property type="term" value="F:nucleic acid binding"/>
    <property type="evidence" value="ECO:0007669"/>
    <property type="project" value="InterPro"/>
</dbReference>
<sequence length="232" mass="25499">RRSTETLPPLPLCATCGKPHSGVCYKATGGCFTCGSTQHKVNDCPQGKQKQSMSTDLARLPPTTGRVYATTRGQAAKTSGTITGILCIDDRTVFALFDIGATHSIISTTFAKKLNMTPTPLIERIIISTPMKNHTLIDHEYVNCPLRFDDRIRLANLLPIHMFDFDVILGMDWLPSHRATVDCYARTVICGNVRQPEFVYHGSSPLKSVKLISAMKARVKGAVTGDVGEWLY</sequence>
<feature type="non-terminal residue" evidence="3">
    <location>
        <position position="1"/>
    </location>
</feature>
<accession>A0A699QIM8</accession>
<dbReference type="SUPFAM" id="SSF50630">
    <property type="entry name" value="Acid proteases"/>
    <property type="match status" value="1"/>
</dbReference>
<dbReference type="EMBL" id="BKCJ010995594">
    <property type="protein sequence ID" value="GFC62870.1"/>
    <property type="molecule type" value="Genomic_DNA"/>
</dbReference>
<organism evidence="3">
    <name type="scientific">Tanacetum cinerariifolium</name>
    <name type="common">Dalmatian daisy</name>
    <name type="synonym">Chrysanthemum cinerariifolium</name>
    <dbReference type="NCBI Taxonomy" id="118510"/>
    <lineage>
        <taxon>Eukaryota</taxon>
        <taxon>Viridiplantae</taxon>
        <taxon>Streptophyta</taxon>
        <taxon>Embryophyta</taxon>
        <taxon>Tracheophyta</taxon>
        <taxon>Spermatophyta</taxon>
        <taxon>Magnoliopsida</taxon>
        <taxon>eudicotyledons</taxon>
        <taxon>Gunneridae</taxon>
        <taxon>Pentapetalae</taxon>
        <taxon>asterids</taxon>
        <taxon>campanulids</taxon>
        <taxon>Asterales</taxon>
        <taxon>Asteraceae</taxon>
        <taxon>Asteroideae</taxon>
        <taxon>Anthemideae</taxon>
        <taxon>Anthemidinae</taxon>
        <taxon>Tanacetum</taxon>
    </lineage>
</organism>
<dbReference type="SMART" id="SM00343">
    <property type="entry name" value="ZnF_C2HC"/>
    <property type="match status" value="1"/>
</dbReference>
<keyword evidence="3" id="KW-0548">Nucleotidyltransferase</keyword>
<dbReference type="Pfam" id="PF08284">
    <property type="entry name" value="RVP_2"/>
    <property type="match status" value="1"/>
</dbReference>
<keyword evidence="1" id="KW-0479">Metal-binding</keyword>
<comment type="caution">
    <text evidence="3">The sequence shown here is derived from an EMBL/GenBank/DDBJ whole genome shotgun (WGS) entry which is preliminary data.</text>
</comment>